<dbReference type="GO" id="GO:0005840">
    <property type="term" value="C:ribosome"/>
    <property type="evidence" value="ECO:0007669"/>
    <property type="project" value="UniProtKB-KW"/>
</dbReference>
<dbReference type="AlphaFoldDB" id="A0AAD6PEA4"/>
<organism evidence="4 5">
    <name type="scientific">Salix udensis</name>
    <dbReference type="NCBI Taxonomy" id="889485"/>
    <lineage>
        <taxon>Eukaryota</taxon>
        <taxon>Viridiplantae</taxon>
        <taxon>Streptophyta</taxon>
        <taxon>Embryophyta</taxon>
        <taxon>Tracheophyta</taxon>
        <taxon>Spermatophyta</taxon>
        <taxon>Magnoliopsida</taxon>
        <taxon>eudicotyledons</taxon>
        <taxon>Gunneridae</taxon>
        <taxon>Pentapetalae</taxon>
        <taxon>rosids</taxon>
        <taxon>fabids</taxon>
        <taxon>Malpighiales</taxon>
        <taxon>Salicaceae</taxon>
        <taxon>Saliceae</taxon>
        <taxon>Salix</taxon>
    </lineage>
</organism>
<keyword evidence="2" id="KW-0687">Ribonucleoprotein</keyword>
<dbReference type="EMBL" id="JAPFFJ010000005">
    <property type="protein sequence ID" value="KAJ6427392.1"/>
    <property type="molecule type" value="Genomic_DNA"/>
</dbReference>
<evidence type="ECO:0000256" key="1">
    <source>
        <dbReference type="ARBA" id="ARBA00022980"/>
    </source>
</evidence>
<gene>
    <name evidence="4" type="ORF">OIU84_022897</name>
</gene>
<keyword evidence="5" id="KW-1185">Reference proteome</keyword>
<dbReference type="GO" id="GO:0006412">
    <property type="term" value="P:translation"/>
    <property type="evidence" value="ECO:0007669"/>
    <property type="project" value="InterPro"/>
</dbReference>
<keyword evidence="1" id="KW-0689">Ribosomal protein</keyword>
<reference evidence="4 5" key="1">
    <citation type="journal article" date="2023" name="Int. J. Mol. Sci.">
        <title>De Novo Assembly and Annotation of 11 Diverse Shrub Willow (Salix) Genomes Reveals Novel Gene Organization in Sex-Linked Regions.</title>
        <authorList>
            <person name="Hyden B."/>
            <person name="Feng K."/>
            <person name="Yates T.B."/>
            <person name="Jawdy S."/>
            <person name="Cereghino C."/>
            <person name="Smart L.B."/>
            <person name="Muchero W."/>
        </authorList>
    </citation>
    <scope>NUCLEOTIDE SEQUENCE [LARGE SCALE GENOMIC DNA]</scope>
    <source>
        <tissue evidence="4">Shoot tip</tissue>
    </source>
</reference>
<feature type="region of interest" description="Disordered" evidence="3">
    <location>
        <begin position="1"/>
        <end position="33"/>
    </location>
</feature>
<dbReference type="Proteomes" id="UP001162972">
    <property type="component" value="Chromosome 1"/>
</dbReference>
<evidence type="ECO:0000256" key="3">
    <source>
        <dbReference type="SAM" id="MobiDB-lite"/>
    </source>
</evidence>
<sequence>MRYLRNVPRRFKSGFREGTQAEPRKKGAAAASA</sequence>
<evidence type="ECO:0000313" key="4">
    <source>
        <dbReference type="EMBL" id="KAJ6427392.1"/>
    </source>
</evidence>
<protein>
    <submittedName>
        <fullName evidence="4">Uncharacterized protein</fullName>
    </submittedName>
</protein>
<dbReference type="Gene3D" id="2.20.25.30">
    <property type="match status" value="1"/>
</dbReference>
<accession>A0AAD6PEA4</accession>
<comment type="caution">
    <text evidence="4">The sequence shown here is derived from an EMBL/GenBank/DDBJ whole genome shotgun (WGS) entry which is preliminary data.</text>
</comment>
<proteinExistence type="predicted"/>
<dbReference type="InterPro" id="IPR011331">
    <property type="entry name" value="Ribosomal_eL37/eL43"/>
</dbReference>
<name>A0AAD6PEA4_9ROSI</name>
<dbReference type="GO" id="GO:1990904">
    <property type="term" value="C:ribonucleoprotein complex"/>
    <property type="evidence" value="ECO:0007669"/>
    <property type="project" value="UniProtKB-KW"/>
</dbReference>
<dbReference type="GO" id="GO:0003735">
    <property type="term" value="F:structural constituent of ribosome"/>
    <property type="evidence" value="ECO:0007669"/>
    <property type="project" value="InterPro"/>
</dbReference>
<evidence type="ECO:0000313" key="5">
    <source>
        <dbReference type="Proteomes" id="UP001162972"/>
    </source>
</evidence>
<evidence type="ECO:0000256" key="2">
    <source>
        <dbReference type="ARBA" id="ARBA00023274"/>
    </source>
</evidence>